<feature type="domain" description="BPTI/Kunitz inhibitor" evidence="3">
    <location>
        <begin position="62"/>
        <end position="113"/>
    </location>
</feature>
<dbReference type="InterPro" id="IPR036880">
    <property type="entry name" value="Kunitz_BPTI_sf"/>
</dbReference>
<dbReference type="AlphaFoldDB" id="B5M707"/>
<accession>B5M707</accession>
<dbReference type="GO" id="GO:0004867">
    <property type="term" value="F:serine-type endopeptidase inhibitor activity"/>
    <property type="evidence" value="ECO:0007669"/>
    <property type="project" value="InterPro"/>
</dbReference>
<protein>
    <submittedName>
        <fullName evidence="4">Kunitz-type protease inhibitor</fullName>
    </submittedName>
</protein>
<dbReference type="SUPFAM" id="SSF57362">
    <property type="entry name" value="BPTI-like"/>
    <property type="match status" value="1"/>
</dbReference>
<evidence type="ECO:0000256" key="2">
    <source>
        <dbReference type="SAM" id="SignalP"/>
    </source>
</evidence>
<dbReference type="PROSITE" id="PS50279">
    <property type="entry name" value="BPTI_KUNITZ_2"/>
    <property type="match status" value="1"/>
</dbReference>
<sequence length="129" mass="14325">MNVQDILLVLASVCFMLGTAKCRVLTHNESENKAAKSAEGNVTATNSTSETRKGCTWSEECCDREPDCPKTKFVRPIFAFNPSTGLCSYYRLEQGCPPTKNNFSTLQDCIEKCEEKSPKTQDSPEKNSD</sequence>
<feature type="chain" id="PRO_5002834716" evidence="2">
    <location>
        <begin position="23"/>
        <end position="129"/>
    </location>
</feature>
<feature type="compositionally biased region" description="Polar residues" evidence="1">
    <location>
        <begin position="40"/>
        <end position="49"/>
    </location>
</feature>
<evidence type="ECO:0000256" key="1">
    <source>
        <dbReference type="SAM" id="MobiDB-lite"/>
    </source>
</evidence>
<dbReference type="Gene3D" id="4.10.410.10">
    <property type="entry name" value="Pancreatic trypsin inhibitor Kunitz domain"/>
    <property type="match status" value="1"/>
</dbReference>
<dbReference type="EMBL" id="EZ000185">
    <property type="protein sequence ID" value="ACG76175.1"/>
    <property type="molecule type" value="mRNA"/>
</dbReference>
<keyword evidence="2" id="KW-0732">Signal</keyword>
<feature type="signal peptide" evidence="2">
    <location>
        <begin position="1"/>
        <end position="22"/>
    </location>
</feature>
<reference evidence="4" key="1">
    <citation type="journal article" date="2009" name="Insect Mol. Biol.">
        <title>Transcriptome analysis of the salivary glands of the female tick Amblyomma americanum (Acari: Ixodidae).</title>
        <authorList>
            <person name="Aljamali M.N."/>
            <person name="Hern L."/>
            <person name="Kupfer D."/>
            <person name="Downard S."/>
            <person name="So S."/>
            <person name="Roe B.A."/>
            <person name="Sauer J.R."/>
            <person name="Essenberg R.C."/>
        </authorList>
    </citation>
    <scope>NUCLEOTIDE SEQUENCE</scope>
    <source>
        <tissue evidence="4">Salivary gland</tissue>
    </source>
</reference>
<evidence type="ECO:0000259" key="3">
    <source>
        <dbReference type="PROSITE" id="PS50279"/>
    </source>
</evidence>
<organism evidence="4">
    <name type="scientific">Amblyomma americanum</name>
    <name type="common">Lone star tick</name>
    <dbReference type="NCBI Taxonomy" id="6943"/>
    <lineage>
        <taxon>Eukaryota</taxon>
        <taxon>Metazoa</taxon>
        <taxon>Ecdysozoa</taxon>
        <taxon>Arthropoda</taxon>
        <taxon>Chelicerata</taxon>
        <taxon>Arachnida</taxon>
        <taxon>Acari</taxon>
        <taxon>Parasitiformes</taxon>
        <taxon>Ixodida</taxon>
        <taxon>Ixodoidea</taxon>
        <taxon>Ixodidae</taxon>
        <taxon>Amblyomminae</taxon>
        <taxon>Amblyomma</taxon>
    </lineage>
</organism>
<proteinExistence type="evidence at transcript level"/>
<name>B5M707_AMBAM</name>
<dbReference type="Pfam" id="PF00014">
    <property type="entry name" value="Kunitz_BPTI"/>
    <property type="match status" value="1"/>
</dbReference>
<dbReference type="InterPro" id="IPR002223">
    <property type="entry name" value="Kunitz_BPTI"/>
</dbReference>
<feature type="region of interest" description="Disordered" evidence="1">
    <location>
        <begin position="32"/>
        <end position="53"/>
    </location>
</feature>
<evidence type="ECO:0000313" key="4">
    <source>
        <dbReference type="EMBL" id="ACG76175.1"/>
    </source>
</evidence>